<feature type="domain" description="Sulfatase-modifying factor enzyme-like" evidence="1">
    <location>
        <begin position="46"/>
        <end position="324"/>
    </location>
</feature>
<dbReference type="GO" id="GO:0120147">
    <property type="term" value="F:formylglycine-generating oxidase activity"/>
    <property type="evidence" value="ECO:0007669"/>
    <property type="project" value="TreeGrafter"/>
</dbReference>
<sequence>MTKETPTHYTCSCCAGSRGSISETFQNREGSTKSKVSTGEQVRYQEKMVYVPGGEYLMGTEDEEGFKSDGEGPVRKVEVSPFYIDSYTVTNEEFDVFVKETGYQTEAEKYGWSFVFYKFLPEKPPMAIQQLPSTPWWFAVEGAYWYQPEGPESSIEDRMDHPVIHVSWNDAEAFCKWAGKRLPTEAEWEFAARGCLEQKKFPWGDELTPGGEHRCNIWQGNFPKENTADDGYVGTAPAKSFPANGFGLYNVSGNVWEWCADWFDRSRDMDQLVNPTGPSEGTAKVMRGGSYLCHHSYCNRYRVAARSSNTIDSSTGNMGFRCVRDA</sequence>
<reference evidence="3" key="1">
    <citation type="submission" date="2016-10" db="EMBL/GenBank/DDBJ databases">
        <authorList>
            <person name="Varghese N."/>
            <person name="Submissions S."/>
        </authorList>
    </citation>
    <scope>NUCLEOTIDE SEQUENCE [LARGE SCALE GENOMIC DNA]</scope>
    <source>
        <strain evidence="3">CGMCC 1.6199</strain>
    </source>
</reference>
<dbReference type="InterPro" id="IPR016187">
    <property type="entry name" value="CTDL_fold"/>
</dbReference>
<dbReference type="SUPFAM" id="SSF56436">
    <property type="entry name" value="C-type lectin-like"/>
    <property type="match status" value="1"/>
</dbReference>
<dbReference type="PANTHER" id="PTHR23150:SF19">
    <property type="entry name" value="FORMYLGLYCINE-GENERATING ENZYME"/>
    <property type="match status" value="1"/>
</dbReference>
<dbReference type="RefSeq" id="WP_074600014.1">
    <property type="nucleotide sequence ID" value="NZ_FNHF01000003.1"/>
</dbReference>
<protein>
    <submittedName>
        <fullName evidence="2">Formylglycine-generating enzyme, required for sulfatase activity, contains SUMF1/FGE domain</fullName>
    </submittedName>
</protein>
<gene>
    <name evidence="2" type="ORF">SAMN05216244_2955</name>
</gene>
<dbReference type="EMBL" id="FNHF01000003">
    <property type="protein sequence ID" value="SDM57421.1"/>
    <property type="molecule type" value="Genomic_DNA"/>
</dbReference>
<name>A0A1G9UBT7_9BACI</name>
<keyword evidence="3" id="KW-1185">Reference proteome</keyword>
<dbReference type="AlphaFoldDB" id="A0A1G9UBT7"/>
<organism evidence="2 3">
    <name type="scientific">Sediminibacillus halophilus</name>
    <dbReference type="NCBI Taxonomy" id="482461"/>
    <lineage>
        <taxon>Bacteria</taxon>
        <taxon>Bacillati</taxon>
        <taxon>Bacillota</taxon>
        <taxon>Bacilli</taxon>
        <taxon>Bacillales</taxon>
        <taxon>Bacillaceae</taxon>
        <taxon>Sediminibacillus</taxon>
    </lineage>
</organism>
<dbReference type="Pfam" id="PF03781">
    <property type="entry name" value="FGE-sulfatase"/>
    <property type="match status" value="1"/>
</dbReference>
<dbReference type="Proteomes" id="UP000182347">
    <property type="component" value="Unassembled WGS sequence"/>
</dbReference>
<dbReference type="InterPro" id="IPR051043">
    <property type="entry name" value="Sulfatase_Mod_Factor_Kinase"/>
</dbReference>
<evidence type="ECO:0000313" key="2">
    <source>
        <dbReference type="EMBL" id="SDM57421.1"/>
    </source>
</evidence>
<accession>A0A1G9UBT7</accession>
<evidence type="ECO:0000313" key="3">
    <source>
        <dbReference type="Proteomes" id="UP000182347"/>
    </source>
</evidence>
<dbReference type="Gene3D" id="3.90.1580.10">
    <property type="entry name" value="paralog of FGE (formylglycine-generating enzyme)"/>
    <property type="match status" value="1"/>
</dbReference>
<dbReference type="InterPro" id="IPR005532">
    <property type="entry name" value="SUMF_dom"/>
</dbReference>
<dbReference type="OrthoDB" id="9768004at2"/>
<proteinExistence type="predicted"/>
<dbReference type="PANTHER" id="PTHR23150">
    <property type="entry name" value="SULFATASE MODIFYING FACTOR 1, 2"/>
    <property type="match status" value="1"/>
</dbReference>
<evidence type="ECO:0000259" key="1">
    <source>
        <dbReference type="Pfam" id="PF03781"/>
    </source>
</evidence>
<dbReference type="STRING" id="482461.SAMN05216244_2955"/>
<dbReference type="InterPro" id="IPR042095">
    <property type="entry name" value="SUMF_sf"/>
</dbReference>